<evidence type="ECO:0000256" key="20">
    <source>
        <dbReference type="ARBA" id="ARBA00068271"/>
    </source>
</evidence>
<accession>A0A2C9JSI3</accession>
<dbReference type="InterPro" id="IPR001680">
    <property type="entry name" value="WD40_rpt"/>
</dbReference>
<evidence type="ECO:0000256" key="5">
    <source>
        <dbReference type="ARBA" id="ARBA00022574"/>
    </source>
</evidence>
<evidence type="ECO:0000256" key="2">
    <source>
        <dbReference type="ARBA" id="ARBA00004629"/>
    </source>
</evidence>
<keyword evidence="3" id="KW-0813">Transport</keyword>
<keyword evidence="16" id="KW-0131">Cell cycle</keyword>
<evidence type="ECO:0000256" key="22">
    <source>
        <dbReference type="PROSITE-ProRule" id="PRU00221"/>
    </source>
</evidence>
<dbReference type="InterPro" id="IPR037626">
    <property type="entry name" value="NUP37"/>
</dbReference>
<keyword evidence="8" id="KW-0498">Mitosis</keyword>
<dbReference type="Proteomes" id="UP000076420">
    <property type="component" value="Unassembled WGS sequence"/>
</dbReference>
<dbReference type="Pfam" id="PF00400">
    <property type="entry name" value="WD40"/>
    <property type="match status" value="2"/>
</dbReference>
<evidence type="ECO:0000256" key="3">
    <source>
        <dbReference type="ARBA" id="ARBA00022448"/>
    </source>
</evidence>
<comment type="subcellular location">
    <subcellularLocation>
        <location evidence="2">Chromosome</location>
        <location evidence="2">Centromere</location>
        <location evidence="2">Kinetochore</location>
    </subcellularLocation>
    <subcellularLocation>
        <location evidence="1">Nucleus</location>
        <location evidence="1">Nuclear pore complex</location>
    </subcellularLocation>
</comment>
<keyword evidence="5 22" id="KW-0853">WD repeat</keyword>
<evidence type="ECO:0000256" key="13">
    <source>
        <dbReference type="ARBA" id="ARBA00023010"/>
    </source>
</evidence>
<evidence type="ECO:0000313" key="23">
    <source>
        <dbReference type="EnsemblMetazoa" id="BGLB007357-PB"/>
    </source>
</evidence>
<organism evidence="23 24">
    <name type="scientific">Biomphalaria glabrata</name>
    <name type="common">Bloodfluke planorb</name>
    <name type="synonym">Freshwater snail</name>
    <dbReference type="NCBI Taxonomy" id="6526"/>
    <lineage>
        <taxon>Eukaryota</taxon>
        <taxon>Metazoa</taxon>
        <taxon>Spiralia</taxon>
        <taxon>Lophotrochozoa</taxon>
        <taxon>Mollusca</taxon>
        <taxon>Gastropoda</taxon>
        <taxon>Heterobranchia</taxon>
        <taxon>Euthyneura</taxon>
        <taxon>Panpulmonata</taxon>
        <taxon>Hygrophila</taxon>
        <taxon>Lymnaeoidea</taxon>
        <taxon>Planorbidae</taxon>
        <taxon>Biomphalaria</taxon>
    </lineage>
</organism>
<evidence type="ECO:0000256" key="4">
    <source>
        <dbReference type="ARBA" id="ARBA00022454"/>
    </source>
</evidence>
<keyword evidence="17" id="KW-0137">Centromere</keyword>
<evidence type="ECO:0000256" key="8">
    <source>
        <dbReference type="ARBA" id="ARBA00022776"/>
    </source>
</evidence>
<sequence length="324" mass="35970">MKNESGATYTIPIPDTVVCIEFSPFEWSCQLLAVGTSSGISVYSCRFSEEDAEITNGIEYKLLREFSSKSYCLAIAWSPQSSLNCVPKNLTFAAASDDRTLKIFSTDMNLKNSQTILKGHKGFVNAITFDPNEGSQLASTGDDLTCRIWSLNSDQPQQETIFHLTSPGVSVCWHADEPFKLMVAQNDGTIKFFSLHNHQLIFSLSCGQGPLLSADWSRHNNLLVGAVSGSEWMVFNISLSSLPIERRQAHNEGAINFQWSRCHELLLATCGRPGHQLKVFNIRHQQLHVNASLKTSYGLSWHLHLPLVAVGGDKAVHIWTIESI</sequence>
<evidence type="ECO:0000256" key="21">
    <source>
        <dbReference type="ARBA" id="ARBA00076652"/>
    </source>
</evidence>
<evidence type="ECO:0000256" key="6">
    <source>
        <dbReference type="ARBA" id="ARBA00022618"/>
    </source>
</evidence>
<evidence type="ECO:0000256" key="19">
    <source>
        <dbReference type="ARBA" id="ARBA00062724"/>
    </source>
</evidence>
<comment type="function">
    <text evidence="18">Component of the Nup107-160 subcomplex of the nuclear pore complex (NPC). The Nup107-160 subcomplex is required for the assembly of a functional NPC. The Nup107-160 subcomplex is also required for normal kinetochore microtubule attachment, mitotic progression and chromosome segregation.</text>
</comment>
<keyword evidence="13" id="KW-0811">Translocation</keyword>
<dbReference type="InterPro" id="IPR036322">
    <property type="entry name" value="WD40_repeat_dom_sf"/>
</dbReference>
<dbReference type="KEGG" id="bgt:106066328"/>
<evidence type="ECO:0000256" key="15">
    <source>
        <dbReference type="ARBA" id="ARBA00023242"/>
    </source>
</evidence>
<reference evidence="23" key="1">
    <citation type="submission" date="2020-05" db="UniProtKB">
        <authorList>
            <consortium name="EnsemblMetazoa"/>
        </authorList>
    </citation>
    <scope>IDENTIFICATION</scope>
    <source>
        <strain evidence="23">BB02</strain>
    </source>
</reference>
<dbReference type="EnsemblMetazoa" id="BGLB007357-RB">
    <property type="protein sequence ID" value="BGLB007357-PB"/>
    <property type="gene ID" value="BGLB007357"/>
</dbReference>
<evidence type="ECO:0000256" key="9">
    <source>
        <dbReference type="ARBA" id="ARBA00022816"/>
    </source>
</evidence>
<dbReference type="PANTHER" id="PTHR22806">
    <property type="entry name" value="NUCLEOPORIN NUP37 P37 -RELATED"/>
    <property type="match status" value="1"/>
</dbReference>
<dbReference type="VEuPathDB" id="VectorBase:BGLB007357"/>
<dbReference type="PROSITE" id="PS50082">
    <property type="entry name" value="WD_REPEATS_2"/>
    <property type="match status" value="1"/>
</dbReference>
<dbReference type="GO" id="GO:0000776">
    <property type="term" value="C:kinetochore"/>
    <property type="evidence" value="ECO:0007669"/>
    <property type="project" value="UniProtKB-KW"/>
</dbReference>
<gene>
    <name evidence="23" type="primary">106066328</name>
</gene>
<evidence type="ECO:0000256" key="18">
    <source>
        <dbReference type="ARBA" id="ARBA00053706"/>
    </source>
</evidence>
<keyword evidence="15" id="KW-0539">Nucleus</keyword>
<keyword evidence="12" id="KW-0653">Protein transport</keyword>
<evidence type="ECO:0000256" key="12">
    <source>
        <dbReference type="ARBA" id="ARBA00022927"/>
    </source>
</evidence>
<dbReference type="RefSeq" id="XP_013080772.2">
    <property type="nucleotide sequence ID" value="XM_013225318.2"/>
</dbReference>
<dbReference type="SUPFAM" id="SSF50978">
    <property type="entry name" value="WD40 repeat-like"/>
    <property type="match status" value="1"/>
</dbReference>
<dbReference type="OrthoDB" id="340259at2759"/>
<dbReference type="AlphaFoldDB" id="A0A2C9JSI3"/>
<name>A0A2C9JSI3_BIOGL</name>
<evidence type="ECO:0000256" key="1">
    <source>
        <dbReference type="ARBA" id="ARBA00004567"/>
    </source>
</evidence>
<keyword evidence="4" id="KW-0158">Chromosome</keyword>
<evidence type="ECO:0000256" key="11">
    <source>
        <dbReference type="ARBA" id="ARBA00022838"/>
    </source>
</evidence>
<dbReference type="PROSITE" id="PS50294">
    <property type="entry name" value="WD_REPEATS_REGION"/>
    <property type="match status" value="1"/>
</dbReference>
<dbReference type="InterPro" id="IPR015943">
    <property type="entry name" value="WD40/YVTN_repeat-like_dom_sf"/>
</dbReference>
<keyword evidence="6" id="KW-0132">Cell division</keyword>
<evidence type="ECO:0000256" key="7">
    <source>
        <dbReference type="ARBA" id="ARBA00022737"/>
    </source>
</evidence>
<dbReference type="GO" id="GO:0007059">
    <property type="term" value="P:chromosome segregation"/>
    <property type="evidence" value="ECO:0007669"/>
    <property type="project" value="UniProtKB-KW"/>
</dbReference>
<dbReference type="Gene3D" id="2.130.10.10">
    <property type="entry name" value="YVTN repeat-like/Quinoprotein amine dehydrogenase"/>
    <property type="match status" value="1"/>
</dbReference>
<keyword evidence="10" id="KW-0159">Chromosome partition</keyword>
<keyword evidence="9" id="KW-0509">mRNA transport</keyword>
<dbReference type="PANTHER" id="PTHR22806:SF0">
    <property type="entry name" value="NUCLEOPORIN NUP37"/>
    <property type="match status" value="1"/>
</dbReference>
<evidence type="ECO:0000256" key="16">
    <source>
        <dbReference type="ARBA" id="ARBA00023306"/>
    </source>
</evidence>
<comment type="subunit">
    <text evidence="19">Component of the Nup107-160 subcomplex of the nuclear pore complex (NPC). The Nup107-160 subcomplex includes NUP160, NUP133, NUP107, NUP98, NUP85, NUP43, NUP37, SEH1 and SEC13.</text>
</comment>
<evidence type="ECO:0000313" key="24">
    <source>
        <dbReference type="Proteomes" id="UP000076420"/>
    </source>
</evidence>
<evidence type="ECO:0000256" key="17">
    <source>
        <dbReference type="ARBA" id="ARBA00023328"/>
    </source>
</evidence>
<evidence type="ECO:0000256" key="10">
    <source>
        <dbReference type="ARBA" id="ARBA00022829"/>
    </source>
</evidence>
<feature type="repeat" description="WD" evidence="22">
    <location>
        <begin position="117"/>
        <end position="159"/>
    </location>
</feature>
<dbReference type="SMART" id="SM00320">
    <property type="entry name" value="WD40"/>
    <property type="match status" value="7"/>
</dbReference>
<dbReference type="STRING" id="6526.A0A2C9JSI3"/>
<evidence type="ECO:0000256" key="14">
    <source>
        <dbReference type="ARBA" id="ARBA00023132"/>
    </source>
</evidence>
<keyword evidence="11" id="KW-0995">Kinetochore</keyword>
<dbReference type="GO" id="GO:0051301">
    <property type="term" value="P:cell division"/>
    <property type="evidence" value="ECO:0007669"/>
    <property type="project" value="UniProtKB-KW"/>
</dbReference>
<dbReference type="GO" id="GO:0015031">
    <property type="term" value="P:protein transport"/>
    <property type="evidence" value="ECO:0007669"/>
    <property type="project" value="UniProtKB-KW"/>
</dbReference>
<dbReference type="GO" id="GO:0051028">
    <property type="term" value="P:mRNA transport"/>
    <property type="evidence" value="ECO:0007669"/>
    <property type="project" value="UniProtKB-KW"/>
</dbReference>
<keyword evidence="7" id="KW-0677">Repeat</keyword>
<proteinExistence type="predicted"/>
<dbReference type="VEuPathDB" id="VectorBase:BGLAX_040664"/>
<protein>
    <recommendedName>
        <fullName evidence="20">Nucleoporin Nup37</fullName>
    </recommendedName>
    <alternativeName>
        <fullName evidence="21">Nup107-160 subcomplex subunit Nup37</fullName>
    </alternativeName>
</protein>
<keyword evidence="14" id="KW-0906">Nuclear pore complex</keyword>
<dbReference type="GO" id="GO:0031080">
    <property type="term" value="C:nuclear pore outer ring"/>
    <property type="evidence" value="ECO:0007669"/>
    <property type="project" value="InterPro"/>
</dbReference>
<dbReference type="FunFam" id="2.130.10.10:FF:000168">
    <property type="entry name" value="Nucleoporin Nup37"/>
    <property type="match status" value="1"/>
</dbReference>